<name>A0A0B2VAD8_TOXCA</name>
<gene>
    <name evidence="1" type="ORF">Tcan_02865</name>
</gene>
<protein>
    <submittedName>
        <fullName evidence="1">Uncharacterized protein</fullName>
    </submittedName>
</protein>
<sequence>MESLTDTLFTDVALDEHLSRRKKQLPSTLRSDDEREVLINREPIEHHEGELRLSDDASVNVLCRTQGHVGVVILVPMSAGRLPPA</sequence>
<evidence type="ECO:0000313" key="1">
    <source>
        <dbReference type="EMBL" id="KHN78434.1"/>
    </source>
</evidence>
<accession>A0A0B2VAD8</accession>
<organism evidence="1 2">
    <name type="scientific">Toxocara canis</name>
    <name type="common">Canine roundworm</name>
    <dbReference type="NCBI Taxonomy" id="6265"/>
    <lineage>
        <taxon>Eukaryota</taxon>
        <taxon>Metazoa</taxon>
        <taxon>Ecdysozoa</taxon>
        <taxon>Nematoda</taxon>
        <taxon>Chromadorea</taxon>
        <taxon>Rhabditida</taxon>
        <taxon>Spirurina</taxon>
        <taxon>Ascaridomorpha</taxon>
        <taxon>Ascaridoidea</taxon>
        <taxon>Toxocaridae</taxon>
        <taxon>Toxocara</taxon>
    </lineage>
</organism>
<dbReference type="Proteomes" id="UP000031036">
    <property type="component" value="Unassembled WGS sequence"/>
</dbReference>
<keyword evidence="2" id="KW-1185">Reference proteome</keyword>
<evidence type="ECO:0000313" key="2">
    <source>
        <dbReference type="Proteomes" id="UP000031036"/>
    </source>
</evidence>
<comment type="caution">
    <text evidence="1">The sequence shown here is derived from an EMBL/GenBank/DDBJ whole genome shotgun (WGS) entry which is preliminary data.</text>
</comment>
<dbReference type="EMBL" id="JPKZ01002099">
    <property type="protein sequence ID" value="KHN78434.1"/>
    <property type="molecule type" value="Genomic_DNA"/>
</dbReference>
<reference evidence="1 2" key="1">
    <citation type="submission" date="2014-11" db="EMBL/GenBank/DDBJ databases">
        <title>Genetic blueprint of the zoonotic pathogen Toxocara canis.</title>
        <authorList>
            <person name="Zhu X.-Q."/>
            <person name="Korhonen P.K."/>
            <person name="Cai H."/>
            <person name="Young N.D."/>
            <person name="Nejsum P."/>
            <person name="von Samson-Himmelstjerna G."/>
            <person name="Boag P.R."/>
            <person name="Tan P."/>
            <person name="Li Q."/>
            <person name="Min J."/>
            <person name="Yang Y."/>
            <person name="Wang X."/>
            <person name="Fang X."/>
            <person name="Hall R.S."/>
            <person name="Hofmann A."/>
            <person name="Sternberg P.W."/>
            <person name="Jex A.R."/>
            <person name="Gasser R.B."/>
        </authorList>
    </citation>
    <scope>NUCLEOTIDE SEQUENCE [LARGE SCALE GENOMIC DNA]</scope>
    <source>
        <strain evidence="1">PN_DK_2014</strain>
    </source>
</reference>
<dbReference type="AlphaFoldDB" id="A0A0B2VAD8"/>
<proteinExistence type="predicted"/>